<gene>
    <name evidence="2" type="ORF">SAMN04488121_104238</name>
</gene>
<protein>
    <submittedName>
        <fullName evidence="2">Putative hydrolase of the HAD superfamily</fullName>
    </submittedName>
</protein>
<dbReference type="SFLD" id="SFLDS00003">
    <property type="entry name" value="Haloacid_Dehalogenase"/>
    <property type="match status" value="1"/>
</dbReference>
<evidence type="ECO:0000313" key="3">
    <source>
        <dbReference type="Proteomes" id="UP000199045"/>
    </source>
</evidence>
<dbReference type="Gene3D" id="1.10.150.400">
    <property type="match status" value="1"/>
</dbReference>
<dbReference type="Proteomes" id="UP000199045">
    <property type="component" value="Unassembled WGS sequence"/>
</dbReference>
<dbReference type="GO" id="GO:0016787">
    <property type="term" value="F:hydrolase activity"/>
    <property type="evidence" value="ECO:0007669"/>
    <property type="project" value="UniProtKB-KW"/>
</dbReference>
<proteinExistence type="predicted"/>
<reference evidence="2 3" key="1">
    <citation type="submission" date="2016-10" db="EMBL/GenBank/DDBJ databases">
        <authorList>
            <person name="de Groot N.N."/>
        </authorList>
    </citation>
    <scope>NUCLEOTIDE SEQUENCE [LARGE SCALE GENOMIC DNA]</scope>
    <source>
        <strain evidence="2 3">DSM 527</strain>
    </source>
</reference>
<evidence type="ECO:0000313" key="2">
    <source>
        <dbReference type="EMBL" id="SDG43015.1"/>
    </source>
</evidence>
<sequence length="236" mass="27082">MEKTRHVSFDLWMTLIRSHPSFKTKRAALFRSFFSLEFYTPEKVEAAFRETDVLINNMNEITGRNVHTFEMYLLCLHLLGIDIKSVPPDKLEEFYSLSEALLFEYPPLPLYEDTKQLLAALQAQGITTNLLSNTGFIQGRTLRKLMAGWGWDAHFAFQLYSDETGYSKPDVQMFSRLLENTVLLHADITPAQIWHLGDNQVADVQGAQRMGIYATLTDIVNNPLNKLLNERCLCLT</sequence>
<dbReference type="RefSeq" id="WP_089834418.1">
    <property type="nucleotide sequence ID" value="NZ_FNBN01000004.1"/>
</dbReference>
<dbReference type="PANTHER" id="PTHR43316">
    <property type="entry name" value="HYDROLASE, HALOACID DELAHOGENASE-RELATED"/>
    <property type="match status" value="1"/>
</dbReference>
<dbReference type="OrthoDB" id="3669651at2"/>
<dbReference type="STRING" id="104663.SAMN04488121_104238"/>
<dbReference type="InterPro" id="IPR051540">
    <property type="entry name" value="S-2-haloacid_dehalogenase"/>
</dbReference>
<name>A0A1G7U5U4_CHIFI</name>
<keyword evidence="1 2" id="KW-0378">Hydrolase</keyword>
<dbReference type="SUPFAM" id="SSF56784">
    <property type="entry name" value="HAD-like"/>
    <property type="match status" value="1"/>
</dbReference>
<dbReference type="SFLD" id="SFLDG01129">
    <property type="entry name" value="C1.5:_HAD__Beta-PGM__Phosphata"/>
    <property type="match status" value="1"/>
</dbReference>
<dbReference type="InterPro" id="IPR036412">
    <property type="entry name" value="HAD-like_sf"/>
</dbReference>
<dbReference type="EMBL" id="FNBN01000004">
    <property type="protein sequence ID" value="SDG43015.1"/>
    <property type="molecule type" value="Genomic_DNA"/>
</dbReference>
<dbReference type="Gene3D" id="3.40.50.1000">
    <property type="entry name" value="HAD superfamily/HAD-like"/>
    <property type="match status" value="1"/>
</dbReference>
<organism evidence="2 3">
    <name type="scientific">Chitinophaga filiformis</name>
    <name type="common">Myxococcus filiformis</name>
    <name type="synonym">Flexibacter filiformis</name>
    <dbReference type="NCBI Taxonomy" id="104663"/>
    <lineage>
        <taxon>Bacteria</taxon>
        <taxon>Pseudomonadati</taxon>
        <taxon>Bacteroidota</taxon>
        <taxon>Chitinophagia</taxon>
        <taxon>Chitinophagales</taxon>
        <taxon>Chitinophagaceae</taxon>
        <taxon>Chitinophaga</taxon>
    </lineage>
</organism>
<accession>A0A1G7U5U4</accession>
<evidence type="ECO:0000256" key="1">
    <source>
        <dbReference type="ARBA" id="ARBA00022801"/>
    </source>
</evidence>
<dbReference type="AlphaFoldDB" id="A0A1G7U5U4"/>
<dbReference type="InterPro" id="IPR023214">
    <property type="entry name" value="HAD_sf"/>
</dbReference>
<dbReference type="Pfam" id="PF00702">
    <property type="entry name" value="Hydrolase"/>
    <property type="match status" value="1"/>
</dbReference>